<dbReference type="EMBL" id="JACBYW010000004">
    <property type="protein sequence ID" value="NYH79325.1"/>
    <property type="molecule type" value="Genomic_DNA"/>
</dbReference>
<dbReference type="Pfam" id="PF01899">
    <property type="entry name" value="MNHE"/>
    <property type="match status" value="1"/>
</dbReference>
<evidence type="ECO:0000256" key="5">
    <source>
        <dbReference type="ARBA" id="ARBA00022989"/>
    </source>
</evidence>
<proteinExistence type="inferred from homology"/>
<protein>
    <submittedName>
        <fullName evidence="8">Multicomponent Na+:H+ antiporter subunit E</fullName>
    </submittedName>
</protein>
<keyword evidence="5 7" id="KW-1133">Transmembrane helix</keyword>
<evidence type="ECO:0000256" key="4">
    <source>
        <dbReference type="ARBA" id="ARBA00022692"/>
    </source>
</evidence>
<keyword evidence="9" id="KW-1185">Reference proteome</keyword>
<keyword evidence="3" id="KW-1003">Cell membrane</keyword>
<comment type="similarity">
    <text evidence="2">Belongs to the CPA3 antiporters (TC 2.A.63) subunit E family.</text>
</comment>
<dbReference type="AlphaFoldDB" id="A0A852Z224"/>
<dbReference type="RefSeq" id="WP_343075258.1">
    <property type="nucleotide sequence ID" value="NZ_JACBYW010000004.1"/>
</dbReference>
<dbReference type="InterPro" id="IPR002758">
    <property type="entry name" value="Cation_antiport_E"/>
</dbReference>
<feature type="transmembrane region" description="Helical" evidence="7">
    <location>
        <begin position="55"/>
        <end position="74"/>
    </location>
</feature>
<dbReference type="PANTHER" id="PTHR34584:SF1">
    <property type="entry name" value="NA(+)_H(+) ANTIPORTER SUBUNIT E1"/>
    <property type="match status" value="1"/>
</dbReference>
<gene>
    <name evidence="8" type="ORF">FHR84_002659</name>
</gene>
<comment type="caution">
    <text evidence="8">The sequence shown here is derived from an EMBL/GenBank/DDBJ whole genome shotgun (WGS) entry which is preliminary data.</text>
</comment>
<dbReference type="NCBIfam" id="NF006521">
    <property type="entry name" value="PRK08965.1-5"/>
    <property type="match status" value="1"/>
</dbReference>
<dbReference type="GO" id="GO:0005886">
    <property type="term" value="C:plasma membrane"/>
    <property type="evidence" value="ECO:0007669"/>
    <property type="project" value="UniProtKB-SubCell"/>
</dbReference>
<evidence type="ECO:0000256" key="1">
    <source>
        <dbReference type="ARBA" id="ARBA00004651"/>
    </source>
</evidence>
<reference evidence="8 9" key="1">
    <citation type="submission" date="2020-07" db="EMBL/GenBank/DDBJ databases">
        <title>Genomic Encyclopedia of Type Strains, Phase III (KMG-III): the genomes of soil and plant-associated and newly described type strains.</title>
        <authorList>
            <person name="Whitman W."/>
        </authorList>
    </citation>
    <scope>NUCLEOTIDE SEQUENCE [LARGE SCALE GENOMIC DNA]</scope>
    <source>
        <strain evidence="8 9">CECT 8576</strain>
    </source>
</reference>
<dbReference type="PANTHER" id="PTHR34584">
    <property type="entry name" value="NA(+)/H(+) ANTIPORTER SUBUNIT E1"/>
    <property type="match status" value="1"/>
</dbReference>
<name>A0A852Z224_9ACTN</name>
<evidence type="ECO:0000313" key="9">
    <source>
        <dbReference type="Proteomes" id="UP000548304"/>
    </source>
</evidence>
<accession>A0A852Z224</accession>
<feature type="transmembrane region" description="Helical" evidence="7">
    <location>
        <begin position="32"/>
        <end position="49"/>
    </location>
</feature>
<dbReference type="Proteomes" id="UP000548304">
    <property type="component" value="Unassembled WGS sequence"/>
</dbReference>
<dbReference type="GO" id="GO:0008324">
    <property type="term" value="F:monoatomic cation transmembrane transporter activity"/>
    <property type="evidence" value="ECO:0007669"/>
    <property type="project" value="InterPro"/>
</dbReference>
<evidence type="ECO:0000256" key="7">
    <source>
        <dbReference type="SAM" id="Phobius"/>
    </source>
</evidence>
<comment type="subcellular location">
    <subcellularLocation>
        <location evidence="1">Cell membrane</location>
        <topology evidence="1">Multi-pass membrane protein</topology>
    </subcellularLocation>
</comment>
<sequence>MADQARERRSTRRRGEHVVSRKHPFGRLVRRIPLLVWLVLVWLLLWGTYDPGTVFFGVLVGVLVIASFPAPPIATDIRLRPLRLVQLMISLAWDLVVSTARVSWHAVVQGPRARAAIVSVTLVTDSDHLMAMVANAVSLAPGNFVLQLDRGNRICYVYALGCHADPSARVRGEVLAWERRVVRAVGTAEQVRMVERGYRGEVD</sequence>
<evidence type="ECO:0000256" key="2">
    <source>
        <dbReference type="ARBA" id="ARBA00006228"/>
    </source>
</evidence>
<evidence type="ECO:0000256" key="3">
    <source>
        <dbReference type="ARBA" id="ARBA00022475"/>
    </source>
</evidence>
<keyword evidence="6 7" id="KW-0472">Membrane</keyword>
<organism evidence="8 9">
    <name type="scientific">Actinopolyspora biskrensis</name>
    <dbReference type="NCBI Taxonomy" id="1470178"/>
    <lineage>
        <taxon>Bacteria</taxon>
        <taxon>Bacillati</taxon>
        <taxon>Actinomycetota</taxon>
        <taxon>Actinomycetes</taxon>
        <taxon>Actinopolysporales</taxon>
        <taxon>Actinopolysporaceae</taxon>
        <taxon>Actinopolyspora</taxon>
    </lineage>
</organism>
<evidence type="ECO:0000256" key="6">
    <source>
        <dbReference type="ARBA" id="ARBA00023136"/>
    </source>
</evidence>
<keyword evidence="4 7" id="KW-0812">Transmembrane</keyword>
<evidence type="ECO:0000313" key="8">
    <source>
        <dbReference type="EMBL" id="NYH79325.1"/>
    </source>
</evidence>